<sequence length="1131" mass="122682">QFYCGLIYVCRNHRYRFLRPISDDGQTNLLLSRLESQETFGRIISAAFLDEAHLGENRQFIPMALCLLRNILIPSTQPETCVQLPELPVEGRETELEPSSIHLIGRLSPHLSSLKALLLAPPQNSSERNSPSSTSPSLGSLRIHIIRFLCYLLESGSPSVTKEFAHLGLLGVIMELFFEHKWHTFLHASFEYLVRLIVNRASTLTTDDYSRSDFHNAASNGPSDDCRSQSPEPRRKASNYPTPSSENSNDSLCNGHSDVESPMEAGAILCEPFPRLLHQLLVEYQFLDRLMKAWDENENSGGKPMVRRAGYMGHLRSMANSLNDFLPSSVLVQPKNGTTGATGGAAVSQTAATPLTNGECVPDCAQFTPPPPCSIDAADRSNSETQLGELFCAMIPIEVRMRWGNFVQGDLARSNNAAFINYANFPNSSSSSSVSTDDEVSRYKISDEAISAALQNAYQHYCSNQSLSASFPDFFGYAEDEFDDSRERLDVVVEQALSGLNFNLSIQEDTTNNALFEQACNELVITEDGDEVGDEAAGLPIVCMESNSPSQLCSSVRPTAEASVSPNVDGDRRRIEEPGTSPILCRQPGDHHSLTQGVSAAVEESQVPADGHLKGLSLTYLKEVFCSLTTSNEQQQENLSASTVQEDDPDRSYGHLREASRRGDEALPDLASTTVASVTDVSPPRLLLTGRTPNHELQHADRHTPPLLSSPPLSPSPVRDLHPRLALAPGPTPSNGQPIMSVARSRRLSASPTADHPPWVDVMDDLGSPVMRGSLNSVLSANGASAAPLGDPTADSVLPRRYTSQKYTWSASSSVPGPSSFTASMRETQTELQDVVSSELPDANSFVLPRVALLTTDVSSDSSAASSSSSLNPAISVTREKLDSVGSPASVAVYSSTADPVSASAATSAMFVTYDQAPVFSLPAFSIPRPIQPTVRSHRLTRLSLPNGQKAVEAAAAEAALETPNSASPTSYRAAINTPEIVMQILNGTVPDSASIGRRLPASGPAPSVFEDRSRVKRLVGQLTEDEEEEEGRFSPRRSWGGRHTLPPVSNGSMVPLESPQGVLLSRRPPPFVISESELDEEEDDDDEEEEEEEDVDGDGYPAEEQLLPQNRFRTHTTLNLKKTARDVESS</sequence>
<feature type="compositionally biased region" description="Basic and acidic residues" evidence="3">
    <location>
        <begin position="650"/>
        <end position="665"/>
    </location>
</feature>
<dbReference type="InterPro" id="IPR007587">
    <property type="entry name" value="SAPS"/>
</dbReference>
<reference evidence="4" key="1">
    <citation type="submission" date="2016-01" db="EMBL/GenBank/DDBJ databases">
        <title>Reference transcriptome for the parasite Schistocephalus solidus: insights into the molecular evolution of parasitism.</title>
        <authorList>
            <person name="Hebert F.O."/>
            <person name="Grambauer S."/>
            <person name="Barber I."/>
            <person name="Landry C.R."/>
            <person name="Aubin-Horth N."/>
        </authorList>
    </citation>
    <scope>NUCLEOTIDE SEQUENCE</scope>
</reference>
<dbReference type="GO" id="GO:0005829">
    <property type="term" value="C:cytosol"/>
    <property type="evidence" value="ECO:0007669"/>
    <property type="project" value="TreeGrafter"/>
</dbReference>
<organism evidence="4">
    <name type="scientific">Schistocephalus solidus</name>
    <name type="common">Tapeworm</name>
    <dbReference type="NCBI Taxonomy" id="70667"/>
    <lineage>
        <taxon>Eukaryota</taxon>
        <taxon>Metazoa</taxon>
        <taxon>Spiralia</taxon>
        <taxon>Lophotrochozoa</taxon>
        <taxon>Platyhelminthes</taxon>
        <taxon>Cestoda</taxon>
        <taxon>Eucestoda</taxon>
        <taxon>Diphyllobothriidea</taxon>
        <taxon>Diphyllobothriidae</taxon>
        <taxon>Schistocephalus</taxon>
    </lineage>
</organism>
<feature type="region of interest" description="Disordered" evidence="3">
    <location>
        <begin position="561"/>
        <end position="592"/>
    </location>
</feature>
<dbReference type="GO" id="GO:0019903">
    <property type="term" value="F:protein phosphatase binding"/>
    <property type="evidence" value="ECO:0007669"/>
    <property type="project" value="InterPro"/>
</dbReference>
<feature type="region of interest" description="Disordered" evidence="3">
    <location>
        <begin position="634"/>
        <end position="739"/>
    </location>
</feature>
<feature type="compositionally biased region" description="Basic and acidic residues" evidence="3">
    <location>
        <begin position="693"/>
        <end position="704"/>
    </location>
</feature>
<keyword evidence="2" id="KW-0131">Cell cycle</keyword>
<feature type="compositionally biased region" description="Basic and acidic residues" evidence="3">
    <location>
        <begin position="224"/>
        <end position="235"/>
    </location>
</feature>
<protein>
    <submittedName>
        <fullName evidence="4">Uncharacterized protein</fullName>
    </submittedName>
</protein>
<feature type="compositionally biased region" description="Polar residues" evidence="3">
    <location>
        <begin position="634"/>
        <end position="644"/>
    </location>
</feature>
<dbReference type="GO" id="GO:0005634">
    <property type="term" value="C:nucleus"/>
    <property type="evidence" value="ECO:0007669"/>
    <property type="project" value="TreeGrafter"/>
</dbReference>
<feature type="region of interest" description="Disordered" evidence="3">
    <location>
        <begin position="209"/>
        <end position="257"/>
    </location>
</feature>
<feature type="region of interest" description="Disordered" evidence="3">
    <location>
        <begin position="1021"/>
        <end position="1131"/>
    </location>
</feature>
<feature type="non-terminal residue" evidence="4">
    <location>
        <position position="1"/>
    </location>
</feature>
<proteinExistence type="inferred from homology"/>
<dbReference type="PANTHER" id="PTHR12634:SF8">
    <property type="entry name" value="FIERY MOUNTAIN, ISOFORM D"/>
    <property type="match status" value="1"/>
</dbReference>
<dbReference type="PANTHER" id="PTHR12634">
    <property type="entry name" value="SIT4 YEAST -ASSOCIATING PROTEIN-RELATED"/>
    <property type="match status" value="1"/>
</dbReference>
<accession>A0A0X3NII5</accession>
<evidence type="ECO:0000313" key="4">
    <source>
        <dbReference type="EMBL" id="JAP39764.1"/>
    </source>
</evidence>
<feature type="compositionally biased region" description="Polar residues" evidence="3">
    <location>
        <begin position="239"/>
        <end position="254"/>
    </location>
</feature>
<dbReference type="Pfam" id="PF04499">
    <property type="entry name" value="SAPS"/>
    <property type="match status" value="1"/>
</dbReference>
<dbReference type="EMBL" id="GEEE01023461">
    <property type="protein sequence ID" value="JAP39764.1"/>
    <property type="molecule type" value="Transcribed_RNA"/>
</dbReference>
<evidence type="ECO:0000256" key="3">
    <source>
        <dbReference type="SAM" id="MobiDB-lite"/>
    </source>
</evidence>
<feature type="compositionally biased region" description="Polar residues" evidence="3">
    <location>
        <begin position="671"/>
        <end position="680"/>
    </location>
</feature>
<feature type="compositionally biased region" description="Acidic residues" evidence="3">
    <location>
        <begin position="1077"/>
        <end position="1098"/>
    </location>
</feature>
<evidence type="ECO:0000256" key="1">
    <source>
        <dbReference type="ARBA" id="ARBA00006180"/>
    </source>
</evidence>
<comment type="similarity">
    <text evidence="1">Belongs to the SAPS family.</text>
</comment>
<gene>
    <name evidence="4" type="ORF">TR117303</name>
</gene>
<evidence type="ECO:0000256" key="2">
    <source>
        <dbReference type="ARBA" id="ARBA00023306"/>
    </source>
</evidence>
<name>A0A0X3NII5_SCHSO</name>
<dbReference type="GO" id="GO:0019888">
    <property type="term" value="F:protein phosphatase regulator activity"/>
    <property type="evidence" value="ECO:0007669"/>
    <property type="project" value="TreeGrafter"/>
</dbReference>
<dbReference type="AlphaFoldDB" id="A0A0X3NII5"/>